<protein>
    <submittedName>
        <fullName evidence="9">Cucumber peeling cupredoxin-like protein</fullName>
    </submittedName>
</protein>
<evidence type="ECO:0000313" key="10">
    <source>
        <dbReference type="Proteomes" id="UP001163823"/>
    </source>
</evidence>
<gene>
    <name evidence="9" type="ORF">O6P43_024009</name>
</gene>
<evidence type="ECO:0000256" key="7">
    <source>
        <dbReference type="SAM" id="SignalP"/>
    </source>
</evidence>
<feature type="chain" id="PRO_5042100922" evidence="7">
    <location>
        <begin position="25"/>
        <end position="132"/>
    </location>
</feature>
<dbReference type="InterPro" id="IPR008972">
    <property type="entry name" value="Cupredoxin"/>
</dbReference>
<dbReference type="SUPFAM" id="SSF49503">
    <property type="entry name" value="Cupredoxins"/>
    <property type="match status" value="1"/>
</dbReference>
<name>A0AAD7PE19_QUISA</name>
<dbReference type="InterPro" id="IPR003245">
    <property type="entry name" value="Phytocyanin_dom"/>
</dbReference>
<keyword evidence="2" id="KW-0186">Copper</keyword>
<comment type="caution">
    <text evidence="9">The sequence shown here is derived from an EMBL/GenBank/DDBJ whole genome shotgun (WGS) entry which is preliminary data.</text>
</comment>
<keyword evidence="7" id="KW-0732">Signal</keyword>
<dbReference type="EMBL" id="JARAOO010000010">
    <property type="protein sequence ID" value="KAJ7952108.1"/>
    <property type="molecule type" value="Genomic_DNA"/>
</dbReference>
<evidence type="ECO:0000313" key="9">
    <source>
        <dbReference type="EMBL" id="KAJ7952108.1"/>
    </source>
</evidence>
<sequence length="132" mass="14750">MALKMYRTLFVVAAISSVMVSVSASTTHVVGDQQGWILPDNPNFYADWAKNKTFAVGDKLAFHYKAGSNNVVEVSKEDYEGCTVRNLLNTYYKGETVLTLDREGDYYYFCEVGKHCEAGQKLHVTVCKGHGH</sequence>
<keyword evidence="4" id="KW-0325">Glycoprotein</keyword>
<feature type="signal peptide" evidence="7">
    <location>
        <begin position="1"/>
        <end position="24"/>
    </location>
</feature>
<keyword evidence="1" id="KW-0479">Metal-binding</keyword>
<evidence type="ECO:0000256" key="1">
    <source>
        <dbReference type="ARBA" id="ARBA00022723"/>
    </source>
</evidence>
<evidence type="ECO:0000256" key="5">
    <source>
        <dbReference type="ARBA" id="ARBA00035011"/>
    </source>
</evidence>
<evidence type="ECO:0000256" key="6">
    <source>
        <dbReference type="ARBA" id="ARBA00037626"/>
    </source>
</evidence>
<evidence type="ECO:0000259" key="8">
    <source>
        <dbReference type="PROSITE" id="PS51485"/>
    </source>
</evidence>
<dbReference type="GO" id="GO:0009055">
    <property type="term" value="F:electron transfer activity"/>
    <property type="evidence" value="ECO:0007669"/>
    <property type="project" value="InterPro"/>
</dbReference>
<dbReference type="InterPro" id="IPR028871">
    <property type="entry name" value="BlueCu_1_BS"/>
</dbReference>
<dbReference type="Proteomes" id="UP001163823">
    <property type="component" value="Chromosome 10"/>
</dbReference>
<feature type="domain" description="Phytocyanin" evidence="8">
    <location>
        <begin position="26"/>
        <end position="128"/>
    </location>
</feature>
<comment type="function">
    <text evidence="6">May act as a carbohydrate transporter.</text>
</comment>
<evidence type="ECO:0000256" key="3">
    <source>
        <dbReference type="ARBA" id="ARBA00023157"/>
    </source>
</evidence>
<dbReference type="GO" id="GO:0005886">
    <property type="term" value="C:plasma membrane"/>
    <property type="evidence" value="ECO:0007669"/>
    <property type="project" value="TreeGrafter"/>
</dbReference>
<comment type="similarity">
    <text evidence="5">Belongs to the early nodulin-like (ENODL) family.</text>
</comment>
<dbReference type="InterPro" id="IPR039391">
    <property type="entry name" value="Phytocyanin-like"/>
</dbReference>
<dbReference type="GO" id="GO:0046872">
    <property type="term" value="F:metal ion binding"/>
    <property type="evidence" value="ECO:0007669"/>
    <property type="project" value="UniProtKB-KW"/>
</dbReference>
<dbReference type="PANTHER" id="PTHR33021:SF264">
    <property type="entry name" value="OS05G0570900 PROTEIN"/>
    <property type="match status" value="1"/>
</dbReference>
<evidence type="ECO:0000256" key="4">
    <source>
        <dbReference type="ARBA" id="ARBA00023180"/>
    </source>
</evidence>
<reference evidence="9" key="1">
    <citation type="journal article" date="2023" name="Science">
        <title>Elucidation of the pathway for biosynthesis of saponin adjuvants from the soapbark tree.</title>
        <authorList>
            <person name="Reed J."/>
            <person name="Orme A."/>
            <person name="El-Demerdash A."/>
            <person name="Owen C."/>
            <person name="Martin L.B.B."/>
            <person name="Misra R.C."/>
            <person name="Kikuchi S."/>
            <person name="Rejzek M."/>
            <person name="Martin A.C."/>
            <person name="Harkess A."/>
            <person name="Leebens-Mack J."/>
            <person name="Louveau T."/>
            <person name="Stephenson M.J."/>
            <person name="Osbourn A."/>
        </authorList>
    </citation>
    <scope>NUCLEOTIDE SEQUENCE</scope>
    <source>
        <strain evidence="9">S10</strain>
    </source>
</reference>
<dbReference type="PROSITE" id="PS00196">
    <property type="entry name" value="COPPER_BLUE"/>
    <property type="match status" value="1"/>
</dbReference>
<accession>A0AAD7PE19</accession>
<dbReference type="KEGG" id="qsa:O6P43_024009"/>
<keyword evidence="3" id="KW-1015">Disulfide bond</keyword>
<dbReference type="Pfam" id="PF02298">
    <property type="entry name" value="Cu_bind_like"/>
    <property type="match status" value="1"/>
</dbReference>
<dbReference type="PANTHER" id="PTHR33021">
    <property type="entry name" value="BLUE COPPER PROTEIN"/>
    <property type="match status" value="1"/>
</dbReference>
<evidence type="ECO:0000256" key="2">
    <source>
        <dbReference type="ARBA" id="ARBA00023008"/>
    </source>
</evidence>
<organism evidence="9 10">
    <name type="scientific">Quillaja saponaria</name>
    <name type="common">Soap bark tree</name>
    <dbReference type="NCBI Taxonomy" id="32244"/>
    <lineage>
        <taxon>Eukaryota</taxon>
        <taxon>Viridiplantae</taxon>
        <taxon>Streptophyta</taxon>
        <taxon>Embryophyta</taxon>
        <taxon>Tracheophyta</taxon>
        <taxon>Spermatophyta</taxon>
        <taxon>Magnoliopsida</taxon>
        <taxon>eudicotyledons</taxon>
        <taxon>Gunneridae</taxon>
        <taxon>Pentapetalae</taxon>
        <taxon>rosids</taxon>
        <taxon>fabids</taxon>
        <taxon>Fabales</taxon>
        <taxon>Quillajaceae</taxon>
        <taxon>Quillaja</taxon>
    </lineage>
</organism>
<keyword evidence="10" id="KW-1185">Reference proteome</keyword>
<proteinExistence type="inferred from homology"/>
<dbReference type="PROSITE" id="PS51485">
    <property type="entry name" value="PHYTOCYANIN"/>
    <property type="match status" value="1"/>
</dbReference>
<dbReference type="AlphaFoldDB" id="A0AAD7PE19"/>
<dbReference type="FunFam" id="2.60.40.420:FF:000034">
    <property type="entry name" value="Cupredoxin superfamily protein"/>
    <property type="match status" value="1"/>
</dbReference>
<dbReference type="Gene3D" id="2.60.40.420">
    <property type="entry name" value="Cupredoxins - blue copper proteins"/>
    <property type="match status" value="1"/>
</dbReference>